<keyword evidence="2" id="KW-0731">Sigma factor</keyword>
<keyword evidence="1" id="KW-0805">Transcription regulation</keyword>
<dbReference type="GO" id="GO:0006352">
    <property type="term" value="P:DNA-templated transcription initiation"/>
    <property type="evidence" value="ECO:0007669"/>
    <property type="project" value="InterPro"/>
</dbReference>
<dbReference type="STRING" id="1194083.BN12_200045"/>
<dbReference type="PANTHER" id="PTHR43133">
    <property type="entry name" value="RNA POLYMERASE ECF-TYPE SIGMA FACTO"/>
    <property type="match status" value="1"/>
</dbReference>
<dbReference type="InterPro" id="IPR013325">
    <property type="entry name" value="RNA_pol_sigma_r2"/>
</dbReference>
<dbReference type="SUPFAM" id="SSF88946">
    <property type="entry name" value="Sigma2 domain of RNA polymerase sigma factors"/>
    <property type="match status" value="1"/>
</dbReference>
<dbReference type="PANTHER" id="PTHR43133:SF25">
    <property type="entry name" value="RNA POLYMERASE SIGMA FACTOR RFAY-RELATED"/>
    <property type="match status" value="1"/>
</dbReference>
<accession>A0A077M0L5</accession>
<keyword evidence="3" id="KW-0804">Transcription</keyword>
<evidence type="ECO:0000256" key="1">
    <source>
        <dbReference type="ARBA" id="ARBA00023015"/>
    </source>
</evidence>
<gene>
    <name evidence="5" type="ORF">BN12_200045</name>
    <name evidence="6" type="ORF">BN12_4200004</name>
</gene>
<dbReference type="InterPro" id="IPR007627">
    <property type="entry name" value="RNA_pol_sigma70_r2"/>
</dbReference>
<reference evidence="6" key="1">
    <citation type="submission" date="2012-05" db="EMBL/GenBank/DDBJ databases">
        <authorList>
            <person name="McIlroy S."/>
        </authorList>
    </citation>
    <scope>NUCLEOTIDE SEQUENCE</scope>
    <source>
        <strain evidence="6">T1-X7</strain>
    </source>
</reference>
<dbReference type="EMBL" id="CAJB01000358">
    <property type="protein sequence ID" value="CCH79386.1"/>
    <property type="molecule type" value="Genomic_DNA"/>
</dbReference>
<dbReference type="InterPro" id="IPR039425">
    <property type="entry name" value="RNA_pol_sigma-70-like"/>
</dbReference>
<name>A0A077M0L5_9MICO</name>
<protein>
    <submittedName>
        <fullName evidence="6">Putative sigma factor</fullName>
    </submittedName>
</protein>
<dbReference type="Proteomes" id="UP000035721">
    <property type="component" value="Unassembled WGS sequence"/>
</dbReference>
<organism evidence="6 7">
    <name type="scientific">Nostocoides japonicum T1-X7</name>
    <dbReference type="NCBI Taxonomy" id="1194083"/>
    <lineage>
        <taxon>Bacteria</taxon>
        <taxon>Bacillati</taxon>
        <taxon>Actinomycetota</taxon>
        <taxon>Actinomycetes</taxon>
        <taxon>Micrococcales</taxon>
        <taxon>Intrasporangiaceae</taxon>
        <taxon>Nostocoides</taxon>
    </lineage>
</organism>
<dbReference type="GO" id="GO:0016987">
    <property type="term" value="F:sigma factor activity"/>
    <property type="evidence" value="ECO:0007669"/>
    <property type="project" value="UniProtKB-KW"/>
</dbReference>
<evidence type="ECO:0000313" key="6">
    <source>
        <dbReference type="EMBL" id="CCH79386.1"/>
    </source>
</evidence>
<keyword evidence="7" id="KW-1185">Reference proteome</keyword>
<dbReference type="AlphaFoldDB" id="A0A077M0L5"/>
<evidence type="ECO:0000313" key="5">
    <source>
        <dbReference type="EMBL" id="CCH77549.1"/>
    </source>
</evidence>
<comment type="caution">
    <text evidence="6">The sequence shown here is derived from an EMBL/GenBank/DDBJ whole genome shotgun (WGS) entry which is preliminary data.</text>
</comment>
<reference evidence="6 7" key="2">
    <citation type="journal article" date="2013" name="ISME J.">
        <title>A metabolic model for members of the genus Tetrasphaera involved in enhanced biological phosphorus removal.</title>
        <authorList>
            <person name="Kristiansen R."/>
            <person name="Nguyen H.T.T."/>
            <person name="Saunders A.M."/>
            <person name="Nielsen J.L."/>
            <person name="Wimmer R."/>
            <person name="Le V.Q."/>
            <person name="McIlroy S.J."/>
            <person name="Petrovski S."/>
            <person name="Seviour R.J."/>
            <person name="Calteau A."/>
            <person name="Nielsen K.L."/>
            <person name="Nielsen P.H."/>
        </authorList>
    </citation>
    <scope>NUCLEOTIDE SEQUENCE [LARGE SCALE GENOMIC DNA]</scope>
    <source>
        <strain evidence="6 7">T1-X7</strain>
    </source>
</reference>
<sequence length="106" mass="11772">MDVDSDAVLWARSQGGLASAFGELFRRHSSAVYNHAFRRTASWERAEDVVSIVFLEAWRARGKVVLDADGSLLPWLLGIANNVLRHEYRAREAGGHRVVCLGGTHL</sequence>
<dbReference type="Gene3D" id="1.10.1740.10">
    <property type="match status" value="1"/>
</dbReference>
<evidence type="ECO:0000313" key="7">
    <source>
        <dbReference type="Proteomes" id="UP000035721"/>
    </source>
</evidence>
<evidence type="ECO:0000259" key="4">
    <source>
        <dbReference type="Pfam" id="PF04542"/>
    </source>
</evidence>
<evidence type="ECO:0000256" key="3">
    <source>
        <dbReference type="ARBA" id="ARBA00023163"/>
    </source>
</evidence>
<evidence type="ECO:0000256" key="2">
    <source>
        <dbReference type="ARBA" id="ARBA00023082"/>
    </source>
</evidence>
<dbReference type="RefSeq" id="WP_235432297.1">
    <property type="nucleotide sequence ID" value="NZ_HF570958.1"/>
</dbReference>
<dbReference type="Pfam" id="PF04542">
    <property type="entry name" value="Sigma70_r2"/>
    <property type="match status" value="1"/>
</dbReference>
<dbReference type="EMBL" id="CAJB01000113">
    <property type="protein sequence ID" value="CCH77549.1"/>
    <property type="molecule type" value="Genomic_DNA"/>
</dbReference>
<proteinExistence type="predicted"/>
<feature type="domain" description="RNA polymerase sigma-70 region 2" evidence="4">
    <location>
        <begin position="24"/>
        <end position="91"/>
    </location>
</feature>